<feature type="compositionally biased region" description="Low complexity" evidence="3">
    <location>
        <begin position="538"/>
        <end position="570"/>
    </location>
</feature>
<keyword evidence="2" id="KW-0547">Nucleotide-binding</keyword>
<keyword evidence="1" id="KW-0732">Signal</keyword>
<dbReference type="Pfam" id="PF02872">
    <property type="entry name" value="5_nucleotid_C"/>
    <property type="match status" value="1"/>
</dbReference>
<evidence type="ECO:0000256" key="3">
    <source>
        <dbReference type="SAM" id="MobiDB-lite"/>
    </source>
</evidence>
<evidence type="ECO:0000256" key="2">
    <source>
        <dbReference type="RuleBase" id="RU362119"/>
    </source>
</evidence>
<dbReference type="EMBL" id="JAUDDZ010000003">
    <property type="protein sequence ID" value="MDM8274660.1"/>
    <property type="molecule type" value="Genomic_DNA"/>
</dbReference>
<accession>A0ABT7V845</accession>
<dbReference type="NCBIfam" id="TIGR01167">
    <property type="entry name" value="LPXTG_anchor"/>
    <property type="match status" value="1"/>
</dbReference>
<comment type="caution">
    <text evidence="7">The sequence shown here is derived from an EMBL/GenBank/DDBJ whole genome shotgun (WGS) entry which is preliminary data.</text>
</comment>
<sequence length="620" mass="64473">MADTAAHSAGSVDIVHVNDIHGRYEVDGVNAFAALKGVSDEVGAALTLDAGDTFHGDSFSTVTEGESIARLMEASGIDATTPGNHDWSYGATRLDELDDRYDFSMLAANAVYADTGEPYFDNPYLLKTVRLEDEGGNEAGDAITIGVIGVIDEDFYSSTPLANVEGLRFADPAEAATRAATALREQGADIVICLTHNEDPQGLAQATSGIDAVISGHEHLAIDETVTAADGREVPVVEVPSSPSSDYFGVIGVLTLEIQKTDAGYAVASHTESQVPTTTCGGEDDAIVSLTEQIVSENSAMLNAVIGYSDQAYPYGVTQGTEPGGWERVRTEDTPIGHVVTGSYLALTGADLAFENAGGIRAGVPAGEVTAGDLISISPYGNTLATYELTGAQILETLERSLDISAACRDVLARQIAAIEAGEDPMQYSWPDNSGSVIVVGGATMQVAWGAPSGERIRSIAIDGEPLDGDRVYTVSMNSYLPGLADEYPAFASMVLVQEWGTCEEALRALVSETGWEERMRGLTGTVEYVAAGDSEEPSTPASPESPDTSGQSAGQGSAGQGAADAAGGSLPKTGDPSAWVALIGGAGALAAGSGVVAARRGGRRAGRRRAWCSWRRPYR</sequence>
<keyword evidence="8" id="KW-1185">Reference proteome</keyword>
<feature type="domain" description="5'-Nucleotidase C-terminal" evidence="6">
    <location>
        <begin position="328"/>
        <end position="492"/>
    </location>
</feature>
<feature type="region of interest" description="Disordered" evidence="3">
    <location>
        <begin position="533"/>
        <end position="572"/>
    </location>
</feature>
<dbReference type="SUPFAM" id="SSF56300">
    <property type="entry name" value="Metallo-dependent phosphatases"/>
    <property type="match status" value="1"/>
</dbReference>
<protein>
    <submittedName>
        <fullName evidence="7">Bifunctional UDP-sugar hydrolase/5'-nucleotidase</fullName>
    </submittedName>
</protein>
<evidence type="ECO:0000313" key="7">
    <source>
        <dbReference type="EMBL" id="MDM8274660.1"/>
    </source>
</evidence>
<dbReference type="Gene3D" id="3.90.780.10">
    <property type="entry name" value="5'-Nucleotidase, C-terminal domain"/>
    <property type="match status" value="1"/>
</dbReference>
<keyword evidence="4" id="KW-0812">Transmembrane</keyword>
<evidence type="ECO:0000256" key="1">
    <source>
        <dbReference type="ARBA" id="ARBA00022729"/>
    </source>
</evidence>
<evidence type="ECO:0000313" key="8">
    <source>
        <dbReference type="Proteomes" id="UP001529421"/>
    </source>
</evidence>
<dbReference type="PANTHER" id="PTHR11575">
    <property type="entry name" value="5'-NUCLEOTIDASE-RELATED"/>
    <property type="match status" value="1"/>
</dbReference>
<dbReference type="InterPro" id="IPR006179">
    <property type="entry name" value="5_nucleotidase/apyrase"/>
</dbReference>
<dbReference type="InterPro" id="IPR004843">
    <property type="entry name" value="Calcineurin-like_PHP"/>
</dbReference>
<dbReference type="Gene3D" id="3.60.21.10">
    <property type="match status" value="1"/>
</dbReference>
<name>A0ABT7V845_9ACTN</name>
<dbReference type="Proteomes" id="UP001529421">
    <property type="component" value="Unassembled WGS sequence"/>
</dbReference>
<dbReference type="Pfam" id="PF00149">
    <property type="entry name" value="Metallophos"/>
    <property type="match status" value="1"/>
</dbReference>
<dbReference type="InterPro" id="IPR008334">
    <property type="entry name" value="5'-Nucleotdase_C"/>
</dbReference>
<evidence type="ECO:0000259" key="6">
    <source>
        <dbReference type="Pfam" id="PF02872"/>
    </source>
</evidence>
<reference evidence="8" key="1">
    <citation type="submission" date="2023-06" db="EMBL/GenBank/DDBJ databases">
        <title>Identification and characterization of horizontal gene transfer across gut microbiota members of farm animals based on homology search.</title>
        <authorList>
            <person name="Zeman M."/>
            <person name="Kubasova T."/>
            <person name="Jahodarova E."/>
            <person name="Nykrynova M."/>
            <person name="Rychlik I."/>
        </authorList>
    </citation>
    <scope>NUCLEOTIDE SEQUENCE [LARGE SCALE GENOMIC DNA]</scope>
    <source>
        <strain evidence="8">154_Feed</strain>
    </source>
</reference>
<comment type="similarity">
    <text evidence="2">Belongs to the 5'-nucleotidase family.</text>
</comment>
<evidence type="ECO:0000259" key="5">
    <source>
        <dbReference type="Pfam" id="PF00149"/>
    </source>
</evidence>
<organism evidence="7 8">
    <name type="scientific">Enorma phocaeensis</name>
    <dbReference type="NCBI Taxonomy" id="1871019"/>
    <lineage>
        <taxon>Bacteria</taxon>
        <taxon>Bacillati</taxon>
        <taxon>Actinomycetota</taxon>
        <taxon>Coriobacteriia</taxon>
        <taxon>Coriobacteriales</taxon>
        <taxon>Coriobacteriaceae</taxon>
        <taxon>Enorma</taxon>
    </lineage>
</organism>
<feature type="domain" description="Calcineurin-like phosphoesterase" evidence="5">
    <location>
        <begin position="14"/>
        <end position="219"/>
    </location>
</feature>
<keyword evidence="2 7" id="KW-0378">Hydrolase</keyword>
<dbReference type="SUPFAM" id="SSF55816">
    <property type="entry name" value="5'-nucleotidase (syn. UDP-sugar hydrolase), C-terminal domain"/>
    <property type="match status" value="1"/>
</dbReference>
<dbReference type="InterPro" id="IPR036907">
    <property type="entry name" value="5'-Nucleotdase_C_sf"/>
</dbReference>
<dbReference type="PRINTS" id="PR01607">
    <property type="entry name" value="APYRASEFAMLY"/>
</dbReference>
<proteinExistence type="inferred from homology"/>
<dbReference type="InterPro" id="IPR029052">
    <property type="entry name" value="Metallo-depent_PP-like"/>
</dbReference>
<gene>
    <name evidence="7" type="ORF">QUW28_04000</name>
</gene>
<feature type="transmembrane region" description="Helical" evidence="4">
    <location>
        <begin position="579"/>
        <end position="599"/>
    </location>
</feature>
<keyword evidence="4" id="KW-0472">Membrane</keyword>
<dbReference type="PANTHER" id="PTHR11575:SF24">
    <property type="entry name" value="5'-NUCLEOTIDASE"/>
    <property type="match status" value="1"/>
</dbReference>
<dbReference type="GO" id="GO:0016787">
    <property type="term" value="F:hydrolase activity"/>
    <property type="evidence" value="ECO:0007669"/>
    <property type="project" value="UniProtKB-KW"/>
</dbReference>
<keyword evidence="4" id="KW-1133">Transmembrane helix</keyword>
<evidence type="ECO:0000256" key="4">
    <source>
        <dbReference type="SAM" id="Phobius"/>
    </source>
</evidence>